<evidence type="ECO:0008006" key="3">
    <source>
        <dbReference type="Google" id="ProtNLM"/>
    </source>
</evidence>
<dbReference type="Gene3D" id="1.50.10.20">
    <property type="match status" value="1"/>
</dbReference>
<comment type="caution">
    <text evidence="1">The sequence shown here is derived from an EMBL/GenBank/DDBJ whole genome shotgun (WGS) entry which is preliminary data.</text>
</comment>
<dbReference type="PANTHER" id="PTHR12736:SF7">
    <property type="entry name" value="LANC-LIKE PROTEIN 3"/>
    <property type="match status" value="1"/>
</dbReference>
<reference evidence="1 2" key="1">
    <citation type="submission" date="2020-02" db="EMBL/GenBank/DDBJ databases">
        <authorList>
            <person name="Criscuolo A."/>
        </authorList>
    </citation>
    <scope>NUCLEOTIDE SEQUENCE [LARGE SCALE GENOMIC DNA]</scope>
    <source>
        <strain evidence="1">CECT7796</strain>
    </source>
</reference>
<keyword evidence="2" id="KW-1185">Reference proteome</keyword>
<evidence type="ECO:0000313" key="1">
    <source>
        <dbReference type="EMBL" id="CAA9203426.1"/>
    </source>
</evidence>
<dbReference type="PRINTS" id="PR01950">
    <property type="entry name" value="LANCSUPER"/>
</dbReference>
<dbReference type="Pfam" id="PF05147">
    <property type="entry name" value="LANC_like"/>
    <property type="match status" value="1"/>
</dbReference>
<dbReference type="EMBL" id="CADCST010000195">
    <property type="protein sequence ID" value="CAA9203426.1"/>
    <property type="molecule type" value="Genomic_DNA"/>
</dbReference>
<organism evidence="1 2">
    <name type="scientific">Flavobacterium collinsii</name>
    <dbReference type="NCBI Taxonomy" id="1114861"/>
    <lineage>
        <taxon>Bacteria</taxon>
        <taxon>Pseudomonadati</taxon>
        <taxon>Bacteroidota</taxon>
        <taxon>Flavobacteriia</taxon>
        <taxon>Flavobacteriales</taxon>
        <taxon>Flavobacteriaceae</taxon>
        <taxon>Flavobacterium</taxon>
    </lineage>
</organism>
<proteinExistence type="predicted"/>
<accession>A0ABM8KQ96</accession>
<dbReference type="RefSeq" id="WP_173968520.1">
    <property type="nucleotide sequence ID" value="NZ_CADCST010000195.1"/>
</dbReference>
<dbReference type="Proteomes" id="UP000474567">
    <property type="component" value="Unassembled WGS sequence"/>
</dbReference>
<dbReference type="PANTHER" id="PTHR12736">
    <property type="entry name" value="LANC-LIKE PROTEIN"/>
    <property type="match status" value="1"/>
</dbReference>
<sequence length="386" mass="44651">MQDFILKIEKNIWQSFETENRIGLLTGLSGIVLFYSKMYSIYKLEDYLTKLTKVVEKVNEIIENEPTSSTLCSGLAGFGLALLHLEDNLIEIDNEYFEIIDSVLLDDFRRLNQSNNYDFLHGSMGIAMYFIERCTYYKNEELISELNQFAEDLVRKISTDLKEVLTTETALDNDDKFCIYFGLAHGVAGYLNFLIYFERNFTELKSDIDVSLKICIKFLQSYKDYNDNSKQYYPNLLLLESGSIVNSRLSWCQGDFGISNALYNCGVYLKEDTLIKESKKLIEASRTISLEESFVSDFGLCHGSTGIALQYYLASKKLNIDCSEEIEKWLNIIQEQTSDYETFLSYEKGKYYNESNLLEGTVRLALTLFTLENKIDSKWLELINLF</sequence>
<dbReference type="SMART" id="SM01260">
    <property type="entry name" value="LANC_like"/>
    <property type="match status" value="1"/>
</dbReference>
<dbReference type="PRINTS" id="PR01955">
    <property type="entry name" value="LANCFRANKIA"/>
</dbReference>
<dbReference type="SUPFAM" id="SSF158745">
    <property type="entry name" value="LanC-like"/>
    <property type="match status" value="1"/>
</dbReference>
<name>A0ABM8KQ96_9FLAO</name>
<evidence type="ECO:0000313" key="2">
    <source>
        <dbReference type="Proteomes" id="UP000474567"/>
    </source>
</evidence>
<gene>
    <name evidence="1" type="ORF">FLACOL7796_04737</name>
</gene>
<protein>
    <recommendedName>
        <fullName evidence="3">Nisin biosynthesis protein NisC</fullName>
    </recommendedName>
</protein>
<dbReference type="InterPro" id="IPR007822">
    <property type="entry name" value="LANC-like"/>
</dbReference>